<dbReference type="Proteomes" id="UP001149140">
    <property type="component" value="Unassembled WGS sequence"/>
</dbReference>
<evidence type="ECO:0000256" key="3">
    <source>
        <dbReference type="ARBA" id="ARBA00022692"/>
    </source>
</evidence>
<dbReference type="EMBL" id="JAPDOD010000038">
    <property type="protein sequence ID" value="MDA0164858.1"/>
    <property type="molecule type" value="Genomic_DNA"/>
</dbReference>
<keyword evidence="5 6" id="KW-0472">Membrane</keyword>
<comment type="caution">
    <text evidence="8">The sequence shown here is derived from an EMBL/GenBank/DDBJ whole genome shotgun (WGS) entry which is preliminary data.</text>
</comment>
<feature type="transmembrane region" description="Helical" evidence="6">
    <location>
        <begin position="252"/>
        <end position="269"/>
    </location>
</feature>
<dbReference type="PANTHER" id="PTHR35007:SF4">
    <property type="entry name" value="CONSERVED TRANSMEMBRANE PROTEIN-RELATED"/>
    <property type="match status" value="1"/>
</dbReference>
<protein>
    <submittedName>
        <fullName evidence="8">Type II secretion system F family protein</fullName>
    </submittedName>
</protein>
<keyword evidence="3 6" id="KW-0812">Transmembrane</keyword>
<proteinExistence type="predicted"/>
<feature type="transmembrane region" description="Helical" evidence="6">
    <location>
        <begin position="57"/>
        <end position="90"/>
    </location>
</feature>
<evidence type="ECO:0000256" key="1">
    <source>
        <dbReference type="ARBA" id="ARBA00004651"/>
    </source>
</evidence>
<evidence type="ECO:0000313" key="9">
    <source>
        <dbReference type="Proteomes" id="UP001149140"/>
    </source>
</evidence>
<evidence type="ECO:0000259" key="7">
    <source>
        <dbReference type="Pfam" id="PF00482"/>
    </source>
</evidence>
<dbReference type="AlphaFoldDB" id="A0A9X3N4W0"/>
<dbReference type="GO" id="GO:0005886">
    <property type="term" value="C:plasma membrane"/>
    <property type="evidence" value="ECO:0007669"/>
    <property type="project" value="UniProtKB-SubCell"/>
</dbReference>
<dbReference type="RefSeq" id="WP_270044120.1">
    <property type="nucleotide sequence ID" value="NZ_JAPDOD010000038.1"/>
</dbReference>
<gene>
    <name evidence="8" type="ORF">OM076_31605</name>
</gene>
<dbReference type="PANTHER" id="PTHR35007">
    <property type="entry name" value="INTEGRAL MEMBRANE PROTEIN-RELATED"/>
    <property type="match status" value="1"/>
</dbReference>
<dbReference type="InterPro" id="IPR018076">
    <property type="entry name" value="T2SS_GspF_dom"/>
</dbReference>
<feature type="transmembrane region" description="Helical" evidence="6">
    <location>
        <begin position="222"/>
        <end position="246"/>
    </location>
</feature>
<keyword evidence="4 6" id="KW-1133">Transmembrane helix</keyword>
<keyword evidence="2" id="KW-1003">Cell membrane</keyword>
<comment type="subcellular location">
    <subcellularLocation>
        <location evidence="1">Cell membrane</location>
        <topology evidence="1">Multi-pass membrane protein</topology>
    </subcellularLocation>
</comment>
<accession>A0A9X3N4W0</accession>
<evidence type="ECO:0000256" key="2">
    <source>
        <dbReference type="ARBA" id="ARBA00022475"/>
    </source>
</evidence>
<organism evidence="8 9">
    <name type="scientific">Solirubrobacter ginsenosidimutans</name>
    <dbReference type="NCBI Taxonomy" id="490573"/>
    <lineage>
        <taxon>Bacteria</taxon>
        <taxon>Bacillati</taxon>
        <taxon>Actinomycetota</taxon>
        <taxon>Thermoleophilia</taxon>
        <taxon>Solirubrobacterales</taxon>
        <taxon>Solirubrobacteraceae</taxon>
        <taxon>Solirubrobacter</taxon>
    </lineage>
</organism>
<sequence>MLAFGAAAAAVAGVWELLAAVERTRVVAALTRTVAPVIRAGREGVSPTTSERRRLAILAAAALAAAGWLVGGVPFALLAGVAGPVTATALVRARRRRFRAALAASAPVVARAFADALSAGHAVRGALGIIASSVPGAAGHELDSAARAIRLGTGTEAVLEKLRRRAASPAWDAMVAGILLQRDAGGDLPALLRDLALALETAARQDRDAIAVTAQARFTARIVLVLPVGAALLAELAQPGLIAGLFGNPVSAWLTGFAVVLQLIALASVRRLARNVIR</sequence>
<dbReference type="Pfam" id="PF00482">
    <property type="entry name" value="T2SSF"/>
    <property type="match status" value="1"/>
</dbReference>
<reference evidence="8" key="1">
    <citation type="submission" date="2022-10" db="EMBL/GenBank/DDBJ databases">
        <title>The WGS of Solirubrobacter ginsenosidimutans DSM 21036.</title>
        <authorList>
            <person name="Jiang Z."/>
        </authorList>
    </citation>
    <scope>NUCLEOTIDE SEQUENCE</scope>
    <source>
        <strain evidence="8">DSM 21036</strain>
    </source>
</reference>
<name>A0A9X3N4W0_9ACTN</name>
<feature type="domain" description="Type II secretion system protein GspF" evidence="7">
    <location>
        <begin position="110"/>
        <end position="231"/>
    </location>
</feature>
<evidence type="ECO:0000256" key="4">
    <source>
        <dbReference type="ARBA" id="ARBA00022989"/>
    </source>
</evidence>
<keyword evidence="9" id="KW-1185">Reference proteome</keyword>
<evidence type="ECO:0000313" key="8">
    <source>
        <dbReference type="EMBL" id="MDA0164858.1"/>
    </source>
</evidence>
<evidence type="ECO:0000256" key="6">
    <source>
        <dbReference type="SAM" id="Phobius"/>
    </source>
</evidence>
<evidence type="ECO:0000256" key="5">
    <source>
        <dbReference type="ARBA" id="ARBA00023136"/>
    </source>
</evidence>